<gene>
    <name evidence="1" type="ORF">H5410_064349</name>
</gene>
<keyword evidence="2" id="KW-1185">Reference proteome</keyword>
<name>A0A9J5VZN4_SOLCO</name>
<dbReference type="OrthoDB" id="1938430at2759"/>
<accession>A0A9J5VZN4</accession>
<sequence>MLSWLFITRGSTGWNEELTWAIEHATNKTILAEVYRMTPAAIIYYIWQERNHRIFQHKERNIDMISRLIIQGIHYRARGAGPPQVAHPLLPAIRRNISETHAVVIVVYINRSFRGSDFCEQNISEEIYPNSEDAHIKTADVQFRVTKLSIAITEHDN</sequence>
<reference evidence="1" key="1">
    <citation type="submission" date="2020-09" db="EMBL/GenBank/DDBJ databases">
        <title>De no assembly of potato wild relative species, Solanum commersonii.</title>
        <authorList>
            <person name="Cho K."/>
        </authorList>
    </citation>
    <scope>NUCLEOTIDE SEQUENCE</scope>
    <source>
        <strain evidence="1">LZ3.2</strain>
        <tissue evidence="1">Leaf</tissue>
    </source>
</reference>
<protein>
    <submittedName>
        <fullName evidence="1">Uncharacterized protein</fullName>
    </submittedName>
</protein>
<evidence type="ECO:0000313" key="1">
    <source>
        <dbReference type="EMBL" id="KAG5568633.1"/>
    </source>
</evidence>
<dbReference type="Proteomes" id="UP000824120">
    <property type="component" value="Unassembled WGS sequence"/>
</dbReference>
<organism evidence="1 2">
    <name type="scientific">Solanum commersonii</name>
    <name type="common">Commerson's wild potato</name>
    <name type="synonym">Commerson's nightshade</name>
    <dbReference type="NCBI Taxonomy" id="4109"/>
    <lineage>
        <taxon>Eukaryota</taxon>
        <taxon>Viridiplantae</taxon>
        <taxon>Streptophyta</taxon>
        <taxon>Embryophyta</taxon>
        <taxon>Tracheophyta</taxon>
        <taxon>Spermatophyta</taxon>
        <taxon>Magnoliopsida</taxon>
        <taxon>eudicotyledons</taxon>
        <taxon>Gunneridae</taxon>
        <taxon>Pentapetalae</taxon>
        <taxon>asterids</taxon>
        <taxon>lamiids</taxon>
        <taxon>Solanales</taxon>
        <taxon>Solanaceae</taxon>
        <taxon>Solanoideae</taxon>
        <taxon>Solaneae</taxon>
        <taxon>Solanum</taxon>
    </lineage>
</organism>
<proteinExistence type="predicted"/>
<dbReference type="EMBL" id="JACXVP010000076">
    <property type="protein sequence ID" value="KAG5568633.1"/>
    <property type="molecule type" value="Genomic_DNA"/>
</dbReference>
<dbReference type="AlphaFoldDB" id="A0A9J5VZN4"/>
<comment type="caution">
    <text evidence="1">The sequence shown here is derived from an EMBL/GenBank/DDBJ whole genome shotgun (WGS) entry which is preliminary data.</text>
</comment>
<evidence type="ECO:0000313" key="2">
    <source>
        <dbReference type="Proteomes" id="UP000824120"/>
    </source>
</evidence>